<dbReference type="InterPro" id="IPR004378">
    <property type="entry name" value="F420H2_quin_Rdtase"/>
</dbReference>
<proteinExistence type="inferred from homology"/>
<comment type="catalytic activity">
    <reaction evidence="2">
        <text>oxidized coenzyme F420-(gamma-L-Glu)(n) + a quinol + H(+) = reduced coenzyme F420-(gamma-L-Glu)(n) + a quinone</text>
        <dbReference type="Rhea" id="RHEA:39663"/>
        <dbReference type="Rhea" id="RHEA-COMP:12939"/>
        <dbReference type="Rhea" id="RHEA-COMP:14378"/>
        <dbReference type="ChEBI" id="CHEBI:15378"/>
        <dbReference type="ChEBI" id="CHEBI:24646"/>
        <dbReference type="ChEBI" id="CHEBI:132124"/>
        <dbReference type="ChEBI" id="CHEBI:133980"/>
        <dbReference type="ChEBI" id="CHEBI:139511"/>
    </reaction>
</comment>
<dbReference type="Pfam" id="PF04075">
    <property type="entry name" value="F420H2_quin_red"/>
    <property type="match status" value="1"/>
</dbReference>
<dbReference type="NCBIfam" id="TIGR00026">
    <property type="entry name" value="hi_GC_TIGR00026"/>
    <property type="match status" value="1"/>
</dbReference>
<reference evidence="4" key="1">
    <citation type="journal article" date="2019" name="Int. J. Syst. Evol. Microbiol.">
        <title>The Global Catalogue of Microorganisms (GCM) 10K type strain sequencing project: providing services to taxonomists for standard genome sequencing and annotation.</title>
        <authorList>
            <consortium name="The Broad Institute Genomics Platform"/>
            <consortium name="The Broad Institute Genome Sequencing Center for Infectious Disease"/>
            <person name="Wu L."/>
            <person name="Ma J."/>
        </authorList>
    </citation>
    <scope>NUCLEOTIDE SEQUENCE [LARGE SCALE GENOMIC DNA]</scope>
    <source>
        <strain evidence="4">JCM 4816</strain>
    </source>
</reference>
<keyword evidence="4" id="KW-1185">Reference proteome</keyword>
<dbReference type="PANTHER" id="PTHR39428">
    <property type="entry name" value="F420H(2)-DEPENDENT QUINONE REDUCTASE RV1261C"/>
    <property type="match status" value="1"/>
</dbReference>
<comment type="caution">
    <text evidence="3">The sequence shown here is derived from an EMBL/GenBank/DDBJ whole genome shotgun (WGS) entry which is preliminary data.</text>
</comment>
<dbReference type="EMBL" id="JBHSQJ010000108">
    <property type="protein sequence ID" value="MFC5910288.1"/>
    <property type="molecule type" value="Genomic_DNA"/>
</dbReference>
<sequence length="141" mass="15541">MPTQEERRAWNEQVIQEFRENGGRVGGAFAGTPLLLLTTTGARSGEPRTNPLACRREGEDLVVFGSNGGRTTDPAWVHNLRAKPEAEVEYGTARFPVLARFAEGEERRRLWQAQVHDAPGFAGYATSAAPREIPVVVLTRI</sequence>
<evidence type="ECO:0000313" key="4">
    <source>
        <dbReference type="Proteomes" id="UP001596174"/>
    </source>
</evidence>
<dbReference type="InterPro" id="IPR012349">
    <property type="entry name" value="Split_barrel_FMN-bd"/>
</dbReference>
<evidence type="ECO:0000256" key="2">
    <source>
        <dbReference type="ARBA" id="ARBA00049106"/>
    </source>
</evidence>
<accession>A0ABW1G7F4</accession>
<dbReference type="RefSeq" id="WP_380587177.1">
    <property type="nucleotide sequence ID" value="NZ_JBHSQJ010000108.1"/>
</dbReference>
<name>A0ABW1G7F4_9ACTN</name>
<dbReference type="Gene3D" id="2.30.110.10">
    <property type="entry name" value="Electron Transport, Fmn-binding Protein, Chain A"/>
    <property type="match status" value="1"/>
</dbReference>
<evidence type="ECO:0000313" key="3">
    <source>
        <dbReference type="EMBL" id="MFC5910288.1"/>
    </source>
</evidence>
<comment type="similarity">
    <text evidence="1">Belongs to the F420H(2)-dependent quinone reductase family.</text>
</comment>
<dbReference type="SUPFAM" id="SSF50475">
    <property type="entry name" value="FMN-binding split barrel"/>
    <property type="match status" value="1"/>
</dbReference>
<protein>
    <submittedName>
        <fullName evidence="3">Nitroreductase/quinone reductase family protein</fullName>
    </submittedName>
</protein>
<organism evidence="3 4">
    <name type="scientific">Streptacidiphilus monticola</name>
    <dbReference type="NCBI Taxonomy" id="2161674"/>
    <lineage>
        <taxon>Bacteria</taxon>
        <taxon>Bacillati</taxon>
        <taxon>Actinomycetota</taxon>
        <taxon>Actinomycetes</taxon>
        <taxon>Kitasatosporales</taxon>
        <taxon>Streptomycetaceae</taxon>
        <taxon>Streptacidiphilus</taxon>
    </lineage>
</organism>
<gene>
    <name evidence="3" type="ORF">ACFP3V_24080</name>
</gene>
<dbReference type="Proteomes" id="UP001596174">
    <property type="component" value="Unassembled WGS sequence"/>
</dbReference>
<dbReference type="PANTHER" id="PTHR39428:SF1">
    <property type="entry name" value="F420H(2)-DEPENDENT QUINONE REDUCTASE RV1261C"/>
    <property type="match status" value="1"/>
</dbReference>
<evidence type="ECO:0000256" key="1">
    <source>
        <dbReference type="ARBA" id="ARBA00008710"/>
    </source>
</evidence>